<gene>
    <name evidence="3" type="ORF">SISNIDRAFT_449685</name>
</gene>
<protein>
    <recommendedName>
        <fullName evidence="5">Ferritin-like domain-containing protein</fullName>
    </recommendedName>
</protein>
<evidence type="ECO:0000313" key="4">
    <source>
        <dbReference type="Proteomes" id="UP000076722"/>
    </source>
</evidence>
<feature type="compositionally biased region" description="Low complexity" evidence="1">
    <location>
        <begin position="361"/>
        <end position="384"/>
    </location>
</feature>
<accession>A0A164ZTT0</accession>
<proteinExistence type="predicted"/>
<feature type="region of interest" description="Disordered" evidence="1">
    <location>
        <begin position="357"/>
        <end position="411"/>
    </location>
</feature>
<evidence type="ECO:0000256" key="2">
    <source>
        <dbReference type="SAM" id="SignalP"/>
    </source>
</evidence>
<dbReference type="SUPFAM" id="SSF47240">
    <property type="entry name" value="Ferritin-like"/>
    <property type="match status" value="1"/>
</dbReference>
<dbReference type="CDD" id="cd00657">
    <property type="entry name" value="Ferritin_like"/>
    <property type="match status" value="1"/>
</dbReference>
<sequence>MRLSVTSLAILGPFLVSAAPIRRAASATDLLVLNFASVLENLETQFYTQALQKFQESDFINAGFSSAAVAIEQIQSIMSDEAFHVQGIAEIIPALGGQVITGCNFDFSTALTDVPTMLGVARVVEMTGVSAYLGAASLVDDPQLLTTAASILTVEARHQTVLNILSGTGSAIPQALDIPLSPQQVLAIASPFISGCDVGVPANPTLQVTNTGTPTTGTTLTFSSNGIQGLDPSTLSCQMMVGGAPFAISLPYSQCVVPGGINGPVALYITNTTQPLANDLTVQFGGSVVAGPTFAFIDIDPQTLPALARNMNVTITDSSTISPDQASSIMASATITGSSGSPTGSVTDLPIAAPTGTDVIGSSTSTATDASGSPAPTAPANVAGGVVGGDLSDIQTPGGANNFTGNSGDGNLSVIGWSSVPLPTTTPSS</sequence>
<dbReference type="InterPro" id="IPR009078">
    <property type="entry name" value="Ferritin-like_SF"/>
</dbReference>
<keyword evidence="2" id="KW-0732">Signal</keyword>
<dbReference type="STRING" id="1314777.A0A164ZTT0"/>
<evidence type="ECO:0000256" key="1">
    <source>
        <dbReference type="SAM" id="MobiDB-lite"/>
    </source>
</evidence>
<dbReference type="EMBL" id="KV419396">
    <property type="protein sequence ID" value="KZS98056.1"/>
    <property type="molecule type" value="Genomic_DNA"/>
</dbReference>
<organism evidence="3 4">
    <name type="scientific">Sistotremastrum niveocremeum HHB9708</name>
    <dbReference type="NCBI Taxonomy" id="1314777"/>
    <lineage>
        <taxon>Eukaryota</taxon>
        <taxon>Fungi</taxon>
        <taxon>Dikarya</taxon>
        <taxon>Basidiomycota</taxon>
        <taxon>Agaricomycotina</taxon>
        <taxon>Agaricomycetes</taxon>
        <taxon>Sistotremastrales</taxon>
        <taxon>Sistotremastraceae</taxon>
        <taxon>Sertulicium</taxon>
        <taxon>Sertulicium niveocremeum</taxon>
    </lineage>
</organism>
<dbReference type="OrthoDB" id="1001765at2759"/>
<reference evidence="3 4" key="1">
    <citation type="journal article" date="2016" name="Mol. Biol. Evol.">
        <title>Comparative Genomics of Early-Diverging Mushroom-Forming Fungi Provides Insights into the Origins of Lignocellulose Decay Capabilities.</title>
        <authorList>
            <person name="Nagy L.G."/>
            <person name="Riley R."/>
            <person name="Tritt A."/>
            <person name="Adam C."/>
            <person name="Daum C."/>
            <person name="Floudas D."/>
            <person name="Sun H."/>
            <person name="Yadav J.S."/>
            <person name="Pangilinan J."/>
            <person name="Larsson K.H."/>
            <person name="Matsuura K."/>
            <person name="Barry K."/>
            <person name="Labutti K."/>
            <person name="Kuo R."/>
            <person name="Ohm R.A."/>
            <person name="Bhattacharya S.S."/>
            <person name="Shirouzu T."/>
            <person name="Yoshinaga Y."/>
            <person name="Martin F.M."/>
            <person name="Grigoriev I.V."/>
            <person name="Hibbett D.S."/>
        </authorList>
    </citation>
    <scope>NUCLEOTIDE SEQUENCE [LARGE SCALE GENOMIC DNA]</scope>
    <source>
        <strain evidence="3 4">HHB9708</strain>
    </source>
</reference>
<evidence type="ECO:0000313" key="3">
    <source>
        <dbReference type="EMBL" id="KZS98056.1"/>
    </source>
</evidence>
<dbReference type="Pfam" id="PF13668">
    <property type="entry name" value="Ferritin_2"/>
    <property type="match status" value="1"/>
</dbReference>
<feature type="signal peptide" evidence="2">
    <location>
        <begin position="1"/>
        <end position="18"/>
    </location>
</feature>
<feature type="compositionally biased region" description="Polar residues" evidence="1">
    <location>
        <begin position="393"/>
        <end position="410"/>
    </location>
</feature>
<feature type="chain" id="PRO_5007854994" description="Ferritin-like domain-containing protein" evidence="2">
    <location>
        <begin position="19"/>
        <end position="429"/>
    </location>
</feature>
<dbReference type="Proteomes" id="UP000076722">
    <property type="component" value="Unassembled WGS sequence"/>
</dbReference>
<dbReference type="AlphaFoldDB" id="A0A164ZTT0"/>
<name>A0A164ZTT0_9AGAM</name>
<keyword evidence="4" id="KW-1185">Reference proteome</keyword>
<evidence type="ECO:0008006" key="5">
    <source>
        <dbReference type="Google" id="ProtNLM"/>
    </source>
</evidence>